<dbReference type="Gene3D" id="1.20.1740.10">
    <property type="entry name" value="Amino acid/polyamine transporter I"/>
    <property type="match status" value="1"/>
</dbReference>
<evidence type="ECO:0000313" key="9">
    <source>
        <dbReference type="EMBL" id="KAK3288589.1"/>
    </source>
</evidence>
<keyword evidence="6 7" id="KW-0472">Membrane</keyword>
<evidence type="ECO:0000256" key="2">
    <source>
        <dbReference type="ARBA" id="ARBA00010593"/>
    </source>
</evidence>
<evidence type="ECO:0000256" key="1">
    <source>
        <dbReference type="ARBA" id="ARBA00004141"/>
    </source>
</evidence>
<dbReference type="GO" id="GO:0055075">
    <property type="term" value="P:potassium ion homeostasis"/>
    <property type="evidence" value="ECO:0007669"/>
    <property type="project" value="TreeGrafter"/>
</dbReference>
<evidence type="ECO:0000256" key="5">
    <source>
        <dbReference type="ARBA" id="ARBA00022989"/>
    </source>
</evidence>
<feature type="transmembrane region" description="Helical" evidence="7">
    <location>
        <begin position="56"/>
        <end position="75"/>
    </location>
</feature>
<gene>
    <name evidence="9" type="ORF">CYMTET_3954</name>
</gene>
<keyword evidence="3" id="KW-0813">Transport</keyword>
<dbReference type="Pfam" id="PF00324">
    <property type="entry name" value="AA_permease"/>
    <property type="match status" value="1"/>
</dbReference>
<feature type="transmembrane region" description="Helical" evidence="7">
    <location>
        <begin position="129"/>
        <end position="149"/>
    </location>
</feature>
<protein>
    <recommendedName>
        <fullName evidence="8">Amino acid permease/ SLC12A domain-containing protein</fullName>
    </recommendedName>
</protein>
<feature type="transmembrane region" description="Helical" evidence="7">
    <location>
        <begin position="81"/>
        <end position="108"/>
    </location>
</feature>
<evidence type="ECO:0000256" key="4">
    <source>
        <dbReference type="ARBA" id="ARBA00022692"/>
    </source>
</evidence>
<comment type="caution">
    <text evidence="9">The sequence shown here is derived from an EMBL/GenBank/DDBJ whole genome shotgun (WGS) entry which is preliminary data.</text>
</comment>
<comment type="similarity">
    <text evidence="2">Belongs to the SLC12A transporter family.</text>
</comment>
<dbReference type="GO" id="GO:0016020">
    <property type="term" value="C:membrane"/>
    <property type="evidence" value="ECO:0007669"/>
    <property type="project" value="UniProtKB-SubCell"/>
</dbReference>
<feature type="transmembrane region" description="Helical" evidence="7">
    <location>
        <begin position="205"/>
        <end position="225"/>
    </location>
</feature>
<evidence type="ECO:0000256" key="3">
    <source>
        <dbReference type="ARBA" id="ARBA00022448"/>
    </source>
</evidence>
<feature type="transmembrane region" description="Helical" evidence="7">
    <location>
        <begin position="177"/>
        <end position="198"/>
    </location>
</feature>
<dbReference type="GO" id="GO:0055064">
    <property type="term" value="P:chloride ion homeostasis"/>
    <property type="evidence" value="ECO:0007669"/>
    <property type="project" value="TreeGrafter"/>
</dbReference>
<reference evidence="9 10" key="1">
    <citation type="journal article" date="2015" name="Genome Biol. Evol.">
        <title>Comparative Genomics of a Bacterivorous Green Alga Reveals Evolutionary Causalities and Consequences of Phago-Mixotrophic Mode of Nutrition.</title>
        <authorList>
            <person name="Burns J.A."/>
            <person name="Paasch A."/>
            <person name="Narechania A."/>
            <person name="Kim E."/>
        </authorList>
    </citation>
    <scope>NUCLEOTIDE SEQUENCE [LARGE SCALE GENOMIC DNA]</scope>
    <source>
        <strain evidence="9 10">PLY_AMNH</strain>
    </source>
</reference>
<accession>A0AAE0LKZ9</accession>
<evidence type="ECO:0000256" key="6">
    <source>
        <dbReference type="ARBA" id="ARBA00023136"/>
    </source>
</evidence>
<feature type="transmembrane region" description="Helical" evidence="7">
    <location>
        <begin position="265"/>
        <end position="283"/>
    </location>
</feature>
<dbReference type="GO" id="GO:0006884">
    <property type="term" value="P:cell volume homeostasis"/>
    <property type="evidence" value="ECO:0007669"/>
    <property type="project" value="TreeGrafter"/>
</dbReference>
<keyword evidence="10" id="KW-1185">Reference proteome</keyword>
<dbReference type="AlphaFoldDB" id="A0AAE0LKZ9"/>
<feature type="transmembrane region" description="Helical" evidence="7">
    <location>
        <begin position="445"/>
        <end position="466"/>
    </location>
</feature>
<evidence type="ECO:0000259" key="8">
    <source>
        <dbReference type="Pfam" id="PF00324"/>
    </source>
</evidence>
<dbReference type="PANTHER" id="PTHR11827">
    <property type="entry name" value="SOLUTE CARRIER FAMILY 12, CATION COTRANSPORTERS"/>
    <property type="match status" value="1"/>
</dbReference>
<feature type="transmembrane region" description="Helical" evidence="7">
    <location>
        <begin position="414"/>
        <end position="433"/>
    </location>
</feature>
<comment type="subcellular location">
    <subcellularLocation>
        <location evidence="1">Membrane</location>
        <topology evidence="1">Multi-pass membrane protein</topology>
    </subcellularLocation>
</comment>
<dbReference type="GO" id="GO:0015379">
    <property type="term" value="F:potassium:chloride symporter activity"/>
    <property type="evidence" value="ECO:0007669"/>
    <property type="project" value="TreeGrafter"/>
</dbReference>
<dbReference type="FunFam" id="1.20.1740.10:FF:000013">
    <property type="entry name" value="Solute carrier family 12 member"/>
    <property type="match status" value="1"/>
</dbReference>
<sequence>MERTRGASLGGDTDPLLGEVLLGQPAHYEEVAEKPSAGTSTQATVQRNELSTFRGVFVPCVISMFGVILFLRVGWTVGQLGLVGAFAVLALCASVTFLTAISICCISTNGNMRGGGIYYMTSRSLGPEFGGSIGIIFFMANLLSASLYLKGLAEQLCTDYIDSAIINPTTNAYWNEVLVATVALVFCMGVCFVGASLFSRITIVIFAMVVFSVFMSAVSFIYSGLSLENFSDNFKLLFITDSFSPQCSDDGKVISDSGGGTPPSFFVVFAVFFNGMTGFNAGANMSGDLKNPGQSIPRGTMQACVAVASVYAFFFCLMAAGFRPSQAGAEEMGEGWGGWAAARELGVQHAIMQQVPFAGWAETLQRLAIVGSLFGSATSSIIGGSRILQALARDNVITVLAPFAIGSKRGDEPLVALVLGWIVVQGFLFVGSLDALAPTTTLCFLLSYTTVNFACFVLTISGAPNFRPAFRYFSWHTGAIGMVLSISTMCLVNITNAVISVCVAVIIFYYISVTCPPKRWGSIQQAIIFHQVRKYLLRLEDMPRQHIKYWRPGIMLLTAGVEVEDTQLLKLADELKKGGIYCLGTVVPVEEEGRMHLGTTNALKSVENWSSTVRLLNMKAFPMVNTAPSLRQGTQNLLLSAGLGGLRPHTLVLNFPESRASRPVYDVPGEPFGMKANEMVKIMNDALFMGMHTMVGRHVEKLLQVETLQRPPAQNPLQAVVDVLRTLSPAYSNSQYIDVWISRMDGLVLEATPASFSLALLSAWMLTTSRRWRGTKLRVMGIVSLWQDKEEHKLELEHTLLTLRIEAEVQVVTLDDGCLEREVKSTMEIGLSSPGHEPEVRAPAAMCQGQAEACDDDVLSPRFSEALSAVNSTIRENCANTALVFMPVAAPPTSNTSREDLRALVSDLEVYTASLDKISANLPPTLLVTGVHAVMTTQLHVLMYDVSGEFIVL</sequence>
<dbReference type="Proteomes" id="UP001190700">
    <property type="component" value="Unassembled WGS sequence"/>
</dbReference>
<name>A0AAE0LKZ9_9CHLO</name>
<feature type="transmembrane region" description="Helical" evidence="7">
    <location>
        <begin position="303"/>
        <end position="322"/>
    </location>
</feature>
<organism evidence="9 10">
    <name type="scientific">Cymbomonas tetramitiformis</name>
    <dbReference type="NCBI Taxonomy" id="36881"/>
    <lineage>
        <taxon>Eukaryota</taxon>
        <taxon>Viridiplantae</taxon>
        <taxon>Chlorophyta</taxon>
        <taxon>Pyramimonadophyceae</taxon>
        <taxon>Pyramimonadales</taxon>
        <taxon>Pyramimonadaceae</taxon>
        <taxon>Cymbomonas</taxon>
    </lineage>
</organism>
<feature type="transmembrane region" description="Helical" evidence="7">
    <location>
        <begin position="478"/>
        <end position="511"/>
    </location>
</feature>
<keyword evidence="4 7" id="KW-0812">Transmembrane</keyword>
<keyword evidence="5 7" id="KW-1133">Transmembrane helix</keyword>
<dbReference type="InterPro" id="IPR004841">
    <property type="entry name" value="AA-permease/SLC12A_dom"/>
</dbReference>
<dbReference type="InterPro" id="IPR004842">
    <property type="entry name" value="SLC12A_fam"/>
</dbReference>
<dbReference type="PANTHER" id="PTHR11827:SF72">
    <property type="entry name" value="GH08340P"/>
    <property type="match status" value="1"/>
</dbReference>
<proteinExistence type="inferred from homology"/>
<feature type="domain" description="Amino acid permease/ SLC12A" evidence="8">
    <location>
        <begin position="55"/>
        <end position="539"/>
    </location>
</feature>
<dbReference type="EMBL" id="LGRX02000432">
    <property type="protein sequence ID" value="KAK3288589.1"/>
    <property type="molecule type" value="Genomic_DNA"/>
</dbReference>
<evidence type="ECO:0000256" key="7">
    <source>
        <dbReference type="SAM" id="Phobius"/>
    </source>
</evidence>
<evidence type="ECO:0000313" key="10">
    <source>
        <dbReference type="Proteomes" id="UP001190700"/>
    </source>
</evidence>